<keyword evidence="4" id="KW-1185">Reference proteome</keyword>
<dbReference type="OMA" id="MMETITA"/>
<dbReference type="Gramene" id="PRQ54288">
    <property type="protein sequence ID" value="PRQ54288"/>
    <property type="gene ID" value="RchiOBHm_Chr2g0175841"/>
</dbReference>
<reference evidence="3 4" key="1">
    <citation type="journal article" date="2018" name="Nat. Genet.">
        <title>The Rosa genome provides new insights in the design of modern roses.</title>
        <authorList>
            <person name="Bendahmane M."/>
        </authorList>
    </citation>
    <scope>NUCLEOTIDE SEQUENCE [LARGE SCALE GENOMIC DNA]</scope>
    <source>
        <strain evidence="4">cv. Old Blush</strain>
    </source>
</reference>
<dbReference type="AlphaFoldDB" id="A0A2P6S6J5"/>
<dbReference type="EMBL" id="PDCK01000040">
    <property type="protein sequence ID" value="PRQ54288.1"/>
    <property type="molecule type" value="Genomic_DNA"/>
</dbReference>
<gene>
    <name evidence="3" type="ORF">RchiOBHm_Chr2g0175841</name>
</gene>
<evidence type="ECO:0000256" key="1">
    <source>
        <dbReference type="SAM" id="MobiDB-lite"/>
    </source>
</evidence>
<sequence>MIQSELEAQNIENLDVTELTQLEKQLDAILRQTRSRKMQLMMETITALIEKGKKLGEEKDLMEKEIAALMVEKANQQEQPTAIAAANDNHVDEEMEGEREGEADERSSCAHTKHPVLNLF</sequence>
<dbReference type="PROSITE" id="PS51297">
    <property type="entry name" value="K_BOX"/>
    <property type="match status" value="1"/>
</dbReference>
<dbReference type="GO" id="GO:0005634">
    <property type="term" value="C:nucleus"/>
    <property type="evidence" value="ECO:0007669"/>
    <property type="project" value="InterPro"/>
</dbReference>
<evidence type="ECO:0000313" key="3">
    <source>
        <dbReference type="EMBL" id="PRQ54288.1"/>
    </source>
</evidence>
<proteinExistence type="predicted"/>
<name>A0A2P6S6J5_ROSCH</name>
<feature type="compositionally biased region" description="Basic and acidic residues" evidence="1">
    <location>
        <begin position="98"/>
        <end position="108"/>
    </location>
</feature>
<dbReference type="Proteomes" id="UP000238479">
    <property type="component" value="Chromosome 2"/>
</dbReference>
<comment type="caution">
    <text evidence="3">The sequence shown here is derived from an EMBL/GenBank/DDBJ whole genome shotgun (WGS) entry which is preliminary data.</text>
</comment>
<organism evidence="3 4">
    <name type="scientific">Rosa chinensis</name>
    <name type="common">China rose</name>
    <dbReference type="NCBI Taxonomy" id="74649"/>
    <lineage>
        <taxon>Eukaryota</taxon>
        <taxon>Viridiplantae</taxon>
        <taxon>Streptophyta</taxon>
        <taxon>Embryophyta</taxon>
        <taxon>Tracheophyta</taxon>
        <taxon>Spermatophyta</taxon>
        <taxon>Magnoliopsida</taxon>
        <taxon>eudicotyledons</taxon>
        <taxon>Gunneridae</taxon>
        <taxon>Pentapetalae</taxon>
        <taxon>rosids</taxon>
        <taxon>fabids</taxon>
        <taxon>Rosales</taxon>
        <taxon>Rosaceae</taxon>
        <taxon>Rosoideae</taxon>
        <taxon>Rosoideae incertae sedis</taxon>
        <taxon>Rosa</taxon>
    </lineage>
</organism>
<feature type="region of interest" description="Disordered" evidence="1">
    <location>
        <begin position="77"/>
        <end position="120"/>
    </location>
</feature>
<dbReference type="GO" id="GO:0003700">
    <property type="term" value="F:DNA-binding transcription factor activity"/>
    <property type="evidence" value="ECO:0007669"/>
    <property type="project" value="InterPro"/>
</dbReference>
<dbReference type="InterPro" id="IPR002487">
    <property type="entry name" value="TF_Kbox"/>
</dbReference>
<protein>
    <submittedName>
        <fullName evidence="3">Putative transcription factor, K-box</fullName>
    </submittedName>
</protein>
<dbReference type="Pfam" id="PF01486">
    <property type="entry name" value="K-box"/>
    <property type="match status" value="1"/>
</dbReference>
<evidence type="ECO:0000313" key="4">
    <source>
        <dbReference type="Proteomes" id="UP000238479"/>
    </source>
</evidence>
<feature type="domain" description="K-box" evidence="2">
    <location>
        <begin position="1"/>
        <end position="72"/>
    </location>
</feature>
<evidence type="ECO:0000259" key="2">
    <source>
        <dbReference type="PROSITE" id="PS51297"/>
    </source>
</evidence>
<accession>A0A2P6S6J5</accession>